<gene>
    <name evidence="5" type="ORF">C1752_03482</name>
</gene>
<dbReference type="GO" id="GO:0017000">
    <property type="term" value="P:antibiotic biosynthetic process"/>
    <property type="evidence" value="ECO:0007669"/>
    <property type="project" value="UniProtKB-KW"/>
</dbReference>
<dbReference type="InterPro" id="IPR003819">
    <property type="entry name" value="TauD/TfdA-like"/>
</dbReference>
<dbReference type="Gene3D" id="3.60.130.10">
    <property type="entry name" value="Clavaminate synthase-like"/>
    <property type="match status" value="1"/>
</dbReference>
<proteinExistence type="predicted"/>
<dbReference type="PANTHER" id="PTHR10696:SF56">
    <property type="entry name" value="TAUD_TFDA-LIKE DOMAIN-CONTAINING PROTEIN"/>
    <property type="match status" value="1"/>
</dbReference>
<dbReference type="EMBL" id="PQWO01000009">
    <property type="protein sequence ID" value="PZD72646.1"/>
    <property type="molecule type" value="Genomic_DNA"/>
</dbReference>
<organism evidence="5 6">
    <name type="scientific">Acaryochloris thomasi RCC1774</name>
    <dbReference type="NCBI Taxonomy" id="1764569"/>
    <lineage>
        <taxon>Bacteria</taxon>
        <taxon>Bacillati</taxon>
        <taxon>Cyanobacteriota</taxon>
        <taxon>Cyanophyceae</taxon>
        <taxon>Acaryochloridales</taxon>
        <taxon>Acaryochloridaceae</taxon>
        <taxon>Acaryochloris</taxon>
        <taxon>Acaryochloris thomasi</taxon>
    </lineage>
</organism>
<evidence type="ECO:0000256" key="3">
    <source>
        <dbReference type="ARBA" id="ARBA00023194"/>
    </source>
</evidence>
<evidence type="ECO:0000256" key="2">
    <source>
        <dbReference type="ARBA" id="ARBA00023002"/>
    </source>
</evidence>
<dbReference type="PANTHER" id="PTHR10696">
    <property type="entry name" value="GAMMA-BUTYROBETAINE HYDROXYLASE-RELATED"/>
    <property type="match status" value="1"/>
</dbReference>
<keyword evidence="3" id="KW-0045">Antibiotic biosynthesis</keyword>
<sequence>MIAKPSLKLLKTRRRLVQVSSEELVQESFFSETQSLPLIFQPAVSGLSLKTWAGQNRDRISPLLKTHGGILFRNFLINGASDFGEFIEAISQTPMTYSYRSTPRTQVEGKVYTSTEYPADRAIPLHNEMAYARQWPMTLAFYCEQPATEQGETPIADSRRVLAHIPAEIQEKFSRLGILYIRNYGGGLDLPWQEVFQTENHQDVEVYCQQAAIEFEWWGQDQLRTRQICDEIATHPHTHETVWFNQAHLFHVSNLGAAQEQLQTSLSQKQWPRNAYFGDGSEIPEEALATIRAAYAQETILFPWQAGDVLLLDNMLTAHGRRPFKGSRRVLAGMADPYSTHQLKPSPQESP</sequence>
<evidence type="ECO:0000313" key="5">
    <source>
        <dbReference type="EMBL" id="PZD72646.1"/>
    </source>
</evidence>
<comment type="caution">
    <text evidence="5">The sequence shown here is derived from an EMBL/GenBank/DDBJ whole genome shotgun (WGS) entry which is preliminary data.</text>
</comment>
<dbReference type="InterPro" id="IPR042098">
    <property type="entry name" value="TauD-like_sf"/>
</dbReference>
<name>A0A2W1JGY6_9CYAN</name>
<evidence type="ECO:0000313" key="6">
    <source>
        <dbReference type="Proteomes" id="UP000248857"/>
    </source>
</evidence>
<dbReference type="Proteomes" id="UP000248857">
    <property type="component" value="Unassembled WGS sequence"/>
</dbReference>
<dbReference type="AlphaFoldDB" id="A0A2W1JGY6"/>
<keyword evidence="2" id="KW-0560">Oxidoreductase</keyword>
<dbReference type="RefSeq" id="WP_110986918.1">
    <property type="nucleotide sequence ID" value="NZ_CAWNWM010000009.1"/>
</dbReference>
<dbReference type="OrthoDB" id="9769888at2"/>
<dbReference type="Pfam" id="PF02668">
    <property type="entry name" value="TauD"/>
    <property type="match status" value="1"/>
</dbReference>
<evidence type="ECO:0000259" key="4">
    <source>
        <dbReference type="Pfam" id="PF02668"/>
    </source>
</evidence>
<protein>
    <recommendedName>
        <fullName evidence="4">TauD/TfdA-like domain-containing protein</fullName>
    </recommendedName>
</protein>
<dbReference type="GO" id="GO:0016491">
    <property type="term" value="F:oxidoreductase activity"/>
    <property type="evidence" value="ECO:0007669"/>
    <property type="project" value="UniProtKB-KW"/>
</dbReference>
<dbReference type="SUPFAM" id="SSF51197">
    <property type="entry name" value="Clavaminate synthase-like"/>
    <property type="match status" value="1"/>
</dbReference>
<evidence type="ECO:0000256" key="1">
    <source>
        <dbReference type="ARBA" id="ARBA00001954"/>
    </source>
</evidence>
<comment type="cofactor">
    <cofactor evidence="1">
        <name>Fe(2+)</name>
        <dbReference type="ChEBI" id="CHEBI:29033"/>
    </cofactor>
</comment>
<feature type="domain" description="TauD/TfdA-like" evidence="4">
    <location>
        <begin position="41"/>
        <end position="334"/>
    </location>
</feature>
<keyword evidence="6" id="KW-1185">Reference proteome</keyword>
<reference evidence="5 6" key="1">
    <citation type="journal article" date="2018" name="Sci. Rep.">
        <title>A novel species of the marine cyanobacterium Acaryochloris with a unique pigment content and lifestyle.</title>
        <authorList>
            <person name="Partensky F."/>
            <person name="Six C."/>
            <person name="Ratin M."/>
            <person name="Garczarek L."/>
            <person name="Vaulot D."/>
            <person name="Probert I."/>
            <person name="Calteau A."/>
            <person name="Gourvil P."/>
            <person name="Marie D."/>
            <person name="Grebert T."/>
            <person name="Bouchier C."/>
            <person name="Le Panse S."/>
            <person name="Gachenot M."/>
            <person name="Rodriguez F."/>
            <person name="Garrido J.L."/>
        </authorList>
    </citation>
    <scope>NUCLEOTIDE SEQUENCE [LARGE SCALE GENOMIC DNA]</scope>
    <source>
        <strain evidence="5 6">RCC1774</strain>
    </source>
</reference>
<dbReference type="InterPro" id="IPR050411">
    <property type="entry name" value="AlphaKG_dependent_hydroxylases"/>
</dbReference>
<accession>A0A2W1JGY6</accession>